<dbReference type="InterPro" id="IPR003709">
    <property type="entry name" value="VanY-like_core_dom"/>
</dbReference>
<dbReference type="AlphaFoldDB" id="A0A2Y9U0N4"/>
<dbReference type="InterPro" id="IPR052179">
    <property type="entry name" value="DD-CPase-like"/>
</dbReference>
<keyword evidence="3" id="KW-1185">Reference proteome</keyword>
<dbReference type="PANTHER" id="PTHR34385">
    <property type="entry name" value="D-ALANYL-D-ALANINE CARBOXYPEPTIDASE"/>
    <property type="match status" value="1"/>
</dbReference>
<reference evidence="2 3" key="1">
    <citation type="journal article" date="2019" name="Int. J. Syst. Evol. Microbiol.">
        <title>Limnobaculum parvum gen. nov., sp. nov., isolated from a freshwater lake.</title>
        <authorList>
            <person name="Baek C."/>
            <person name="Shin S.K."/>
            <person name="Yi H."/>
        </authorList>
    </citation>
    <scope>NUCLEOTIDE SEQUENCE [LARGE SCALE GENOMIC DNA]</scope>
    <source>
        <strain evidence="2 3">HYN0051</strain>
    </source>
</reference>
<dbReference type="PANTHER" id="PTHR34385:SF1">
    <property type="entry name" value="PEPTIDOGLYCAN L-ALANYL-D-GLUTAMATE ENDOPEPTIDASE CWLK"/>
    <property type="match status" value="1"/>
</dbReference>
<dbReference type="Pfam" id="PF02557">
    <property type="entry name" value="VanY"/>
    <property type="match status" value="1"/>
</dbReference>
<protein>
    <submittedName>
        <fullName evidence="2">D-alanyl-D-alanine carboxypeptidase family protein</fullName>
    </submittedName>
</protein>
<feature type="domain" description="D-alanyl-D-alanine carboxypeptidase-like core" evidence="1">
    <location>
        <begin position="21"/>
        <end position="177"/>
    </location>
</feature>
<dbReference type="InterPro" id="IPR009045">
    <property type="entry name" value="Zn_M74/Hedgehog-like"/>
</dbReference>
<keyword evidence="2" id="KW-0378">Hydrolase</keyword>
<proteinExistence type="predicted"/>
<organism evidence="2 3">
    <name type="scientific">Limnobaculum parvum</name>
    <dbReference type="NCBI Taxonomy" id="2172103"/>
    <lineage>
        <taxon>Bacteria</taxon>
        <taxon>Pseudomonadati</taxon>
        <taxon>Pseudomonadota</taxon>
        <taxon>Gammaproteobacteria</taxon>
        <taxon>Enterobacterales</taxon>
        <taxon>Budviciaceae</taxon>
        <taxon>Limnobaculum</taxon>
    </lineage>
</organism>
<dbReference type="KEGG" id="lpv:HYN51_14300"/>
<keyword evidence="2" id="KW-0645">Protease</keyword>
<gene>
    <name evidence="2" type="ORF">HYN51_14300</name>
</gene>
<dbReference type="EMBL" id="CP029185">
    <property type="protein sequence ID" value="AWH89616.1"/>
    <property type="molecule type" value="Genomic_DNA"/>
</dbReference>
<evidence type="ECO:0000259" key="1">
    <source>
        <dbReference type="Pfam" id="PF02557"/>
    </source>
</evidence>
<dbReference type="GO" id="GO:0004180">
    <property type="term" value="F:carboxypeptidase activity"/>
    <property type="evidence" value="ECO:0007669"/>
    <property type="project" value="UniProtKB-KW"/>
</dbReference>
<dbReference type="Proteomes" id="UP000244908">
    <property type="component" value="Chromosome"/>
</dbReference>
<dbReference type="RefSeq" id="WP_108901660.1">
    <property type="nucleotide sequence ID" value="NZ_CP029185.2"/>
</dbReference>
<accession>A0A2Y9U0N4</accession>
<evidence type="ECO:0000313" key="2">
    <source>
        <dbReference type="EMBL" id="AWH89616.1"/>
    </source>
</evidence>
<dbReference type="OrthoDB" id="9792074at2"/>
<keyword evidence="2" id="KW-0121">Carboxypeptidase</keyword>
<sequence length="236" mass="26769">MMTPAMLTGQSEEHLVTLTGNHRLQPEAVNAFLAMQAAAKQAGFNLQPASTFRDFARQQMIWNEKFIGLRPVMDAMSQPMDISTLDDEQRCCAILRWSAMPGASRHHWGTDLDIYDPDLLPEGVKLQLEPWEYEENGYFYPLTCWLSANMNRYGFYRPFVSDLGGVAAEPWHLSYYPLAQQAEHLLTPELLLFAWQDKEIAGFDWLSCHLNQIFKRFLTLPNGVSSSCIGSQTTGG</sequence>
<evidence type="ECO:0000313" key="3">
    <source>
        <dbReference type="Proteomes" id="UP000244908"/>
    </source>
</evidence>
<dbReference type="Gene3D" id="3.30.1380.10">
    <property type="match status" value="1"/>
</dbReference>
<name>A0A2Y9U0N4_9GAMM</name>
<dbReference type="CDD" id="cd14847">
    <property type="entry name" value="DD-carboxypeptidase_like"/>
    <property type="match status" value="1"/>
</dbReference>
<dbReference type="SUPFAM" id="SSF55166">
    <property type="entry name" value="Hedgehog/DD-peptidase"/>
    <property type="match status" value="1"/>
</dbReference>
<dbReference type="GO" id="GO:0006508">
    <property type="term" value="P:proteolysis"/>
    <property type="evidence" value="ECO:0007669"/>
    <property type="project" value="InterPro"/>
</dbReference>